<dbReference type="Proteomes" id="UP001139150">
    <property type="component" value="Unassembled WGS sequence"/>
</dbReference>
<dbReference type="PANTHER" id="PTHR22916">
    <property type="entry name" value="GLYCOSYLTRANSFERASE"/>
    <property type="match status" value="1"/>
</dbReference>
<dbReference type="SUPFAM" id="SSF53448">
    <property type="entry name" value="Nucleotide-diphospho-sugar transferases"/>
    <property type="match status" value="1"/>
</dbReference>
<dbReference type="AlphaFoldDB" id="A0A9X1ZZU4"/>
<gene>
    <name evidence="5" type="ORF">MF646_02985</name>
</gene>
<dbReference type="InterPro" id="IPR001173">
    <property type="entry name" value="Glyco_trans_2-like"/>
</dbReference>
<protein>
    <submittedName>
        <fullName evidence="5">Glycosyltransferase</fullName>
        <ecNumber evidence="5">2.4.-.-</ecNumber>
    </submittedName>
</protein>
<keyword evidence="6" id="KW-1185">Reference proteome</keyword>
<proteinExistence type="inferred from homology"/>
<dbReference type="EMBL" id="JAKRYL010000002">
    <property type="protein sequence ID" value="MCL7746080.1"/>
    <property type="molecule type" value="Genomic_DNA"/>
</dbReference>
<dbReference type="Gene3D" id="3.90.550.10">
    <property type="entry name" value="Spore Coat Polysaccharide Biosynthesis Protein SpsA, Chain A"/>
    <property type="match status" value="1"/>
</dbReference>
<dbReference type="CDD" id="cd00761">
    <property type="entry name" value="Glyco_tranf_GTA_type"/>
    <property type="match status" value="1"/>
</dbReference>
<dbReference type="GO" id="GO:0016757">
    <property type="term" value="F:glycosyltransferase activity"/>
    <property type="evidence" value="ECO:0007669"/>
    <property type="project" value="UniProtKB-KW"/>
</dbReference>
<name>A0A9X1ZZU4_9BACI</name>
<dbReference type="Pfam" id="PF00535">
    <property type="entry name" value="Glycos_transf_2"/>
    <property type="match status" value="1"/>
</dbReference>
<sequence>MNPKISIIVPIYNVEKYLKQCIDSILAQTFKDFELILVNDGSPDNCGEICEKYAKNDNRVIVIHKKNNGVSSARNSGIEIAKGEYVGFVDPDDTVEKNMYERLIDTAITFNAEIVVSPITIINHKNNTNNVTPIWKNVNCIINNKEIVEEIIPSLIQNKTYSLVSSVNKLYKTSIFNDFNIIFDENKNHSEDARFNFTLLPLIKNLVFIEQPLYNYNIYPRDSLTQTFREDLYRDVLDNKIFMLNLCEKYNLENYIPEVKRHYTNVTLNYLQEIVKSTIPVNRKYEIISEVLNEKEFYEDIEEYKAPSIFINILKKICLKKNEKLLFKTIYYKIRIKKYSRKPS</sequence>
<evidence type="ECO:0000256" key="2">
    <source>
        <dbReference type="ARBA" id="ARBA00022676"/>
    </source>
</evidence>
<dbReference type="InterPro" id="IPR029044">
    <property type="entry name" value="Nucleotide-diphossugar_trans"/>
</dbReference>
<dbReference type="RefSeq" id="WP_250095006.1">
    <property type="nucleotide sequence ID" value="NZ_JAKRYL010000002.1"/>
</dbReference>
<evidence type="ECO:0000256" key="3">
    <source>
        <dbReference type="ARBA" id="ARBA00022679"/>
    </source>
</evidence>
<evidence type="ECO:0000259" key="4">
    <source>
        <dbReference type="Pfam" id="PF00535"/>
    </source>
</evidence>
<feature type="domain" description="Glycosyltransferase 2-like" evidence="4">
    <location>
        <begin position="6"/>
        <end position="175"/>
    </location>
</feature>
<evidence type="ECO:0000256" key="1">
    <source>
        <dbReference type="ARBA" id="ARBA00006739"/>
    </source>
</evidence>
<dbReference type="PANTHER" id="PTHR22916:SF51">
    <property type="entry name" value="GLYCOSYLTRANSFERASE EPSH-RELATED"/>
    <property type="match status" value="1"/>
</dbReference>
<reference evidence="5" key="1">
    <citation type="submission" date="2022-02" db="EMBL/GenBank/DDBJ databases">
        <title>Halalkalibacter sp. nov. isolated from Lonar Lake, India.</title>
        <authorList>
            <person name="Joshi A."/>
            <person name="Thite S."/>
            <person name="Lodha T."/>
        </authorList>
    </citation>
    <scope>NUCLEOTIDE SEQUENCE</scope>
    <source>
        <strain evidence="5">MEB205</strain>
    </source>
</reference>
<organism evidence="5 6">
    <name type="scientific">Halalkalibacter alkaliphilus</name>
    <dbReference type="NCBI Taxonomy" id="2917993"/>
    <lineage>
        <taxon>Bacteria</taxon>
        <taxon>Bacillati</taxon>
        <taxon>Bacillota</taxon>
        <taxon>Bacilli</taxon>
        <taxon>Bacillales</taxon>
        <taxon>Bacillaceae</taxon>
        <taxon>Halalkalibacter</taxon>
    </lineage>
</organism>
<comment type="caution">
    <text evidence="5">The sequence shown here is derived from an EMBL/GenBank/DDBJ whole genome shotgun (WGS) entry which is preliminary data.</text>
</comment>
<dbReference type="EC" id="2.4.-.-" evidence="5"/>
<keyword evidence="3 5" id="KW-0808">Transferase</keyword>
<evidence type="ECO:0000313" key="5">
    <source>
        <dbReference type="EMBL" id="MCL7746080.1"/>
    </source>
</evidence>
<comment type="similarity">
    <text evidence="1">Belongs to the glycosyltransferase 2 family.</text>
</comment>
<accession>A0A9X1ZZU4</accession>
<evidence type="ECO:0000313" key="6">
    <source>
        <dbReference type="Proteomes" id="UP001139150"/>
    </source>
</evidence>
<keyword evidence="2 5" id="KW-0328">Glycosyltransferase</keyword>